<name>A0ABW4WTF3_9BACT</name>
<comment type="caution">
    <text evidence="1">The sequence shown here is derived from an EMBL/GenBank/DDBJ whole genome shotgun (WGS) entry which is preliminary data.</text>
</comment>
<evidence type="ECO:0000313" key="2">
    <source>
        <dbReference type="Proteomes" id="UP001597369"/>
    </source>
</evidence>
<protein>
    <submittedName>
        <fullName evidence="1">Uncharacterized protein</fullName>
    </submittedName>
</protein>
<keyword evidence="2" id="KW-1185">Reference proteome</keyword>
<reference evidence="2" key="1">
    <citation type="journal article" date="2019" name="Int. J. Syst. Evol. Microbiol.">
        <title>The Global Catalogue of Microorganisms (GCM) 10K type strain sequencing project: providing services to taxonomists for standard genome sequencing and annotation.</title>
        <authorList>
            <consortium name="The Broad Institute Genomics Platform"/>
            <consortium name="The Broad Institute Genome Sequencing Center for Infectious Disease"/>
            <person name="Wu L."/>
            <person name="Ma J."/>
        </authorList>
    </citation>
    <scope>NUCLEOTIDE SEQUENCE [LARGE SCALE GENOMIC DNA]</scope>
    <source>
        <strain evidence="2">JCM 16545</strain>
    </source>
</reference>
<dbReference type="EMBL" id="JBHUHV010000015">
    <property type="protein sequence ID" value="MFD2066047.1"/>
    <property type="molecule type" value="Genomic_DNA"/>
</dbReference>
<evidence type="ECO:0000313" key="1">
    <source>
        <dbReference type="EMBL" id="MFD2066047.1"/>
    </source>
</evidence>
<dbReference type="Proteomes" id="UP001597369">
    <property type="component" value="Unassembled WGS sequence"/>
</dbReference>
<gene>
    <name evidence="1" type="ORF">ACFSKU_04070</name>
</gene>
<proteinExistence type="predicted"/>
<sequence>MDNLYDYIRQVDVRKLGAGEVSQCLLYLDYFSKKQPEMATETAYTRENLNKRVQELRQTQKHAVVWHTK</sequence>
<dbReference type="RefSeq" id="WP_229963126.1">
    <property type="nucleotide sequence ID" value="NZ_JAJJWI010000057.1"/>
</dbReference>
<organism evidence="1 2">
    <name type="scientific">Pontibacter silvestris</name>
    <dbReference type="NCBI Taxonomy" id="2305183"/>
    <lineage>
        <taxon>Bacteria</taxon>
        <taxon>Pseudomonadati</taxon>
        <taxon>Bacteroidota</taxon>
        <taxon>Cytophagia</taxon>
        <taxon>Cytophagales</taxon>
        <taxon>Hymenobacteraceae</taxon>
        <taxon>Pontibacter</taxon>
    </lineage>
</organism>
<accession>A0ABW4WTF3</accession>